<evidence type="ECO:0000313" key="1">
    <source>
        <dbReference type="EMBL" id="EMD23715.1"/>
    </source>
</evidence>
<proteinExistence type="predicted"/>
<gene>
    <name evidence="1" type="ORF">C791_6801</name>
</gene>
<evidence type="ECO:0000313" key="2">
    <source>
        <dbReference type="Proteomes" id="UP000014137"/>
    </source>
</evidence>
<dbReference type="EMBL" id="ANMG01000067">
    <property type="protein sequence ID" value="EMD23715.1"/>
    <property type="molecule type" value="Genomic_DNA"/>
</dbReference>
<dbReference type="Proteomes" id="UP000014137">
    <property type="component" value="Unassembled WGS sequence"/>
</dbReference>
<name>M2PVU2_9PSEU</name>
<comment type="caution">
    <text evidence="1">The sequence shown here is derived from an EMBL/GenBank/DDBJ whole genome shotgun (WGS) entry which is preliminary data.</text>
</comment>
<accession>M2PVU2</accession>
<protein>
    <submittedName>
        <fullName evidence="1">Uncharacterized protein</fullName>
    </submittedName>
</protein>
<dbReference type="PATRIC" id="fig|1238180.3.peg.6554"/>
<organism evidence="1 2">
    <name type="scientific">Amycolatopsis azurea DSM 43854</name>
    <dbReference type="NCBI Taxonomy" id="1238180"/>
    <lineage>
        <taxon>Bacteria</taxon>
        <taxon>Bacillati</taxon>
        <taxon>Actinomycetota</taxon>
        <taxon>Actinomycetes</taxon>
        <taxon>Pseudonocardiales</taxon>
        <taxon>Pseudonocardiaceae</taxon>
        <taxon>Amycolatopsis</taxon>
    </lineage>
</organism>
<sequence>MEQTYERLVESFEWLFRGFRDRVHDCQWLFEIELLHDQVAPRA</sequence>
<reference evidence="1 2" key="1">
    <citation type="submission" date="2012-10" db="EMBL/GenBank/DDBJ databases">
        <title>Genome assembly of Amycolatopsis azurea DSM 43854.</title>
        <authorList>
            <person name="Khatri I."/>
            <person name="Kaur I."/>
            <person name="Subramanian S."/>
            <person name="Mayilraj S."/>
        </authorList>
    </citation>
    <scope>NUCLEOTIDE SEQUENCE [LARGE SCALE GENOMIC DNA]</scope>
    <source>
        <strain evidence="1 2">DSM 43854</strain>
    </source>
</reference>
<dbReference type="AlphaFoldDB" id="M2PVU2"/>